<reference evidence="1" key="1">
    <citation type="submission" date="2022-08" db="EMBL/GenBank/DDBJ databases">
        <title>Genomic Encyclopedia of Type Strains, Phase III (KMG-III): the genomes of soil and plant-associated and newly described type strains.</title>
        <authorList>
            <person name="Whitman W."/>
        </authorList>
    </citation>
    <scope>NUCLEOTIDE SEQUENCE</scope>
    <source>
        <strain evidence="1">HMT 1</strain>
    </source>
</reference>
<dbReference type="GO" id="GO:0005840">
    <property type="term" value="C:ribosome"/>
    <property type="evidence" value="ECO:0007669"/>
    <property type="project" value="UniProtKB-KW"/>
</dbReference>
<dbReference type="CDD" id="cd02440">
    <property type="entry name" value="AdoMet_MTases"/>
    <property type="match status" value="1"/>
</dbReference>
<dbReference type="Proteomes" id="UP001204445">
    <property type="component" value="Unassembled WGS sequence"/>
</dbReference>
<gene>
    <name evidence="1" type="ORF">J2T55_001591</name>
</gene>
<keyword evidence="1" id="KW-0687">Ribonucleoprotein</keyword>
<keyword evidence="1" id="KW-0689">Ribosomal protein</keyword>
<dbReference type="Gene3D" id="3.40.50.150">
    <property type="entry name" value="Vaccinia Virus protein VP39"/>
    <property type="match status" value="1"/>
</dbReference>
<dbReference type="EMBL" id="JANUCT010000009">
    <property type="protein sequence ID" value="MCS3903565.1"/>
    <property type="molecule type" value="Genomic_DNA"/>
</dbReference>
<accession>A0AAE3L1H1</accession>
<dbReference type="SUPFAM" id="SSF53335">
    <property type="entry name" value="S-adenosyl-L-methionine-dependent methyltransferases"/>
    <property type="match status" value="1"/>
</dbReference>
<name>A0AAE3L1H1_9GAMM</name>
<dbReference type="AlphaFoldDB" id="A0AAE3L1H1"/>
<keyword evidence="2" id="KW-1185">Reference proteome</keyword>
<dbReference type="RefSeq" id="WP_259055401.1">
    <property type="nucleotide sequence ID" value="NZ_JANUCT010000009.1"/>
</dbReference>
<comment type="caution">
    <text evidence="1">The sequence shown here is derived from an EMBL/GenBank/DDBJ whole genome shotgun (WGS) entry which is preliminary data.</text>
</comment>
<dbReference type="GO" id="GO:0008168">
    <property type="term" value="F:methyltransferase activity"/>
    <property type="evidence" value="ECO:0007669"/>
    <property type="project" value="UniProtKB-KW"/>
</dbReference>
<dbReference type="InterPro" id="IPR029063">
    <property type="entry name" value="SAM-dependent_MTases_sf"/>
</dbReference>
<keyword evidence="1" id="KW-0808">Transferase</keyword>
<keyword evidence="1" id="KW-0489">Methyltransferase</keyword>
<evidence type="ECO:0000313" key="2">
    <source>
        <dbReference type="Proteomes" id="UP001204445"/>
    </source>
</evidence>
<dbReference type="GO" id="GO:0032259">
    <property type="term" value="P:methylation"/>
    <property type="evidence" value="ECO:0007669"/>
    <property type="project" value="UniProtKB-KW"/>
</dbReference>
<organism evidence="1 2">
    <name type="scientific">Methylohalomonas lacus</name>
    <dbReference type="NCBI Taxonomy" id="398773"/>
    <lineage>
        <taxon>Bacteria</taxon>
        <taxon>Pseudomonadati</taxon>
        <taxon>Pseudomonadota</taxon>
        <taxon>Gammaproteobacteria</taxon>
        <taxon>Methylohalomonadales</taxon>
        <taxon>Methylohalomonadaceae</taxon>
        <taxon>Methylohalomonas</taxon>
    </lineage>
</organism>
<protein>
    <submittedName>
        <fullName evidence="1">Ribosomal protein L11 methylase PrmA</fullName>
    </submittedName>
</protein>
<evidence type="ECO:0000313" key="1">
    <source>
        <dbReference type="EMBL" id="MCS3903565.1"/>
    </source>
</evidence>
<sequence>MNNSYRDNYDYLMGSGLYQDLVSRGWLVSHEEVAGVTADSSKAYRILRPEQIEFISYPYEWSFSQLKDAALLTLDMQLRALSYDMTLTDASAYNVQFHEGRPVMIDTLSFHKYTEGSAWAGYRQFCQHFLAPLALMAGVDVRLNQLLRVHIDGIPLDLVSRLLPRRTWFKPGLAIHVHIHAKTQNAQAATDHTKRGSSRFQHVSQDGLISILQGLRKTVAKLDWQPAGTEWADYYQATNYTDEAFEFKRMLVGEYLQQVRPQDVWDLGANTGEFSQVAASLGIPTLAFDIDPAAVETNYRRVRERGESNLLPLLLDLSNPSPGLGWNERERASFTQRGPADCVLALALIHHLSISNNVPFDRVAEFFADVCGHLVIEFVPKRDSQVQRLLRTREDIFGEYDQEHFEEAFRQYFDIRRAEPIRGSERVLYLMEKRQS</sequence>
<proteinExistence type="predicted"/>